<dbReference type="OrthoDB" id="9795712at2"/>
<evidence type="ECO:0000256" key="1">
    <source>
        <dbReference type="ARBA" id="ARBA00022630"/>
    </source>
</evidence>
<dbReference type="KEGG" id="bgm:CAL15_01900"/>
<dbReference type="GO" id="GO:0016491">
    <property type="term" value="F:oxidoreductase activity"/>
    <property type="evidence" value="ECO:0007669"/>
    <property type="project" value="UniProtKB-KW"/>
</dbReference>
<keyword evidence="1" id="KW-0285">Flavoprotein</keyword>
<dbReference type="InterPro" id="IPR050097">
    <property type="entry name" value="Ferredoxin-NADP_redctase_2"/>
</dbReference>
<evidence type="ECO:0000256" key="2">
    <source>
        <dbReference type="ARBA" id="ARBA00023002"/>
    </source>
</evidence>
<dbReference type="InterPro" id="IPR023753">
    <property type="entry name" value="FAD/NAD-binding_dom"/>
</dbReference>
<dbReference type="Gene3D" id="3.50.50.60">
    <property type="entry name" value="FAD/NAD(P)-binding domain"/>
    <property type="match status" value="2"/>
</dbReference>
<dbReference type="PANTHER" id="PTHR48105">
    <property type="entry name" value="THIOREDOXIN REDUCTASE 1-RELATED-RELATED"/>
    <property type="match status" value="1"/>
</dbReference>
<evidence type="ECO:0000313" key="5">
    <source>
        <dbReference type="Proteomes" id="UP000194161"/>
    </source>
</evidence>
<reference evidence="4 5" key="1">
    <citation type="submission" date="2017-05" db="EMBL/GenBank/DDBJ databases">
        <title>Complete and WGS of Bordetella genogroups.</title>
        <authorList>
            <person name="Spilker T."/>
            <person name="LiPuma J."/>
        </authorList>
    </citation>
    <scope>NUCLEOTIDE SEQUENCE [LARGE SCALE GENOMIC DNA]</scope>
    <source>
        <strain evidence="4 5">AU7206</strain>
    </source>
</reference>
<dbReference type="Proteomes" id="UP000194161">
    <property type="component" value="Chromosome"/>
</dbReference>
<dbReference type="PRINTS" id="PR00469">
    <property type="entry name" value="PNDRDTASEII"/>
</dbReference>
<dbReference type="PRINTS" id="PR00368">
    <property type="entry name" value="FADPNR"/>
</dbReference>
<gene>
    <name evidence="4" type="ORF">CAL15_01900</name>
</gene>
<name>A0A1W6Z749_9BORD</name>
<accession>A0A1W6Z749</accession>
<dbReference type="SUPFAM" id="SSF51905">
    <property type="entry name" value="FAD/NAD(P)-binding domain"/>
    <property type="match status" value="1"/>
</dbReference>
<dbReference type="EMBL" id="CP021111">
    <property type="protein sequence ID" value="ARP93246.1"/>
    <property type="molecule type" value="Genomic_DNA"/>
</dbReference>
<protein>
    <submittedName>
        <fullName evidence="4">Oxidoreductase</fullName>
    </submittedName>
</protein>
<keyword evidence="2" id="KW-0560">Oxidoreductase</keyword>
<dbReference type="RefSeq" id="WP_086077082.1">
    <property type="nucleotide sequence ID" value="NZ_CP021111.1"/>
</dbReference>
<dbReference type="STRING" id="463040.CAL15_01900"/>
<sequence>MQQVYDAVIVGAGPAGASCAIWLARLGLAPVLVEAGDRVGGLGNDNPFRDDWIAALPGLTGQQVAANIAESVQAAGVPLHLCAPVVHARPCKGGVEVTLGGQAEGLALRGRALVIASGVRARGLPGHPPAASWPGVLVGPGSPIVAQDYTGLSVAVLGGGDNAFENFVYVRNRGARDVHLYARTVRAQQQWVVRAGRENVHVGPYQVDPVARTVEGRRYDLILVFYGWEPQAAFADGLHLARGERGYIQTDFATAQTSLPDVYAIGEVAHRMHPCVVTSMADGVVAAKDIQRRWERPGAI</sequence>
<feature type="domain" description="FAD/NAD(P)-binding" evidence="3">
    <location>
        <begin position="5"/>
        <end position="274"/>
    </location>
</feature>
<proteinExistence type="predicted"/>
<dbReference type="AlphaFoldDB" id="A0A1W6Z749"/>
<evidence type="ECO:0000259" key="3">
    <source>
        <dbReference type="Pfam" id="PF07992"/>
    </source>
</evidence>
<dbReference type="InterPro" id="IPR036291">
    <property type="entry name" value="NAD(P)-bd_dom_sf"/>
</dbReference>
<dbReference type="Pfam" id="PF07992">
    <property type="entry name" value="Pyr_redox_2"/>
    <property type="match status" value="1"/>
</dbReference>
<dbReference type="SUPFAM" id="SSF51735">
    <property type="entry name" value="NAD(P)-binding Rossmann-fold domains"/>
    <property type="match status" value="1"/>
</dbReference>
<dbReference type="InterPro" id="IPR036188">
    <property type="entry name" value="FAD/NAD-bd_sf"/>
</dbReference>
<organism evidence="4 5">
    <name type="scientific">Bordetella genomosp. 13</name>
    <dbReference type="NCBI Taxonomy" id="463040"/>
    <lineage>
        <taxon>Bacteria</taxon>
        <taxon>Pseudomonadati</taxon>
        <taxon>Pseudomonadota</taxon>
        <taxon>Betaproteobacteria</taxon>
        <taxon>Burkholderiales</taxon>
        <taxon>Alcaligenaceae</taxon>
        <taxon>Bordetella</taxon>
    </lineage>
</organism>
<evidence type="ECO:0000313" key="4">
    <source>
        <dbReference type="EMBL" id="ARP93246.1"/>
    </source>
</evidence>
<keyword evidence="5" id="KW-1185">Reference proteome</keyword>